<evidence type="ECO:0000256" key="1">
    <source>
        <dbReference type="SAM" id="MobiDB-lite"/>
    </source>
</evidence>
<sequence>MPKKAVLKQNSHISKKDTASLSKKALTPSDKKNTSSIKNKRTHNDQNKISESREFKDFDNDDSVNFNKVLTSSNTKNSRMQYSNSHCKTLLFESDYKVAAYVAEQPELLKIVNQMAYYDGLKMSDNEEKTM</sequence>
<dbReference type="OrthoDB" id="2487628at2759"/>
<evidence type="ECO:0000313" key="3">
    <source>
        <dbReference type="Proteomes" id="UP000789759"/>
    </source>
</evidence>
<feature type="compositionally biased region" description="Basic and acidic residues" evidence="1">
    <location>
        <begin position="42"/>
        <end position="58"/>
    </location>
</feature>
<accession>A0A9N9K5Z3</accession>
<comment type="caution">
    <text evidence="2">The sequence shown here is derived from an EMBL/GenBank/DDBJ whole genome shotgun (WGS) entry which is preliminary data.</text>
</comment>
<keyword evidence="3" id="KW-1185">Reference proteome</keyword>
<feature type="region of interest" description="Disordered" evidence="1">
    <location>
        <begin position="1"/>
        <end position="61"/>
    </location>
</feature>
<organism evidence="2 3">
    <name type="scientific">Cetraspora pellucida</name>
    <dbReference type="NCBI Taxonomy" id="1433469"/>
    <lineage>
        <taxon>Eukaryota</taxon>
        <taxon>Fungi</taxon>
        <taxon>Fungi incertae sedis</taxon>
        <taxon>Mucoromycota</taxon>
        <taxon>Glomeromycotina</taxon>
        <taxon>Glomeromycetes</taxon>
        <taxon>Diversisporales</taxon>
        <taxon>Gigasporaceae</taxon>
        <taxon>Cetraspora</taxon>
    </lineage>
</organism>
<name>A0A9N9K5Z3_9GLOM</name>
<dbReference type="Proteomes" id="UP000789759">
    <property type="component" value="Unassembled WGS sequence"/>
</dbReference>
<dbReference type="AlphaFoldDB" id="A0A9N9K5Z3"/>
<protein>
    <submittedName>
        <fullName evidence="2">13282_t:CDS:1</fullName>
    </submittedName>
</protein>
<gene>
    <name evidence="2" type="ORF">CPELLU_LOCUS18537</name>
</gene>
<evidence type="ECO:0000313" key="2">
    <source>
        <dbReference type="EMBL" id="CAG8810022.1"/>
    </source>
</evidence>
<feature type="non-terminal residue" evidence="2">
    <location>
        <position position="1"/>
    </location>
</feature>
<proteinExistence type="predicted"/>
<dbReference type="EMBL" id="CAJVQA010037582">
    <property type="protein sequence ID" value="CAG8810022.1"/>
    <property type="molecule type" value="Genomic_DNA"/>
</dbReference>
<reference evidence="2" key="1">
    <citation type="submission" date="2021-06" db="EMBL/GenBank/DDBJ databases">
        <authorList>
            <person name="Kallberg Y."/>
            <person name="Tangrot J."/>
            <person name="Rosling A."/>
        </authorList>
    </citation>
    <scope>NUCLEOTIDE SEQUENCE</scope>
    <source>
        <strain evidence="2">FL966</strain>
    </source>
</reference>